<reference evidence="7" key="1">
    <citation type="journal article" date="2019" name="Int. J. Syst. Evol. Microbiol.">
        <title>The Global Catalogue of Microorganisms (GCM) 10K type strain sequencing project: providing services to taxonomists for standard genome sequencing and annotation.</title>
        <authorList>
            <consortium name="The Broad Institute Genomics Platform"/>
            <consortium name="The Broad Institute Genome Sequencing Center for Infectious Disease"/>
            <person name="Wu L."/>
            <person name="Ma J."/>
        </authorList>
    </citation>
    <scope>NUCLEOTIDE SEQUENCE [LARGE SCALE GENOMIC DNA]</scope>
    <source>
        <strain evidence="7">CCUG 51308</strain>
    </source>
</reference>
<feature type="domain" description="Glycoside hydrolase family 3 N-terminal" evidence="3">
    <location>
        <begin position="76"/>
        <end position="400"/>
    </location>
</feature>
<dbReference type="InterPro" id="IPR001764">
    <property type="entry name" value="Glyco_hydro_3_N"/>
</dbReference>
<dbReference type="InterPro" id="IPR002772">
    <property type="entry name" value="Glyco_hydro_3_C"/>
</dbReference>
<feature type="signal peptide" evidence="2">
    <location>
        <begin position="1"/>
        <end position="23"/>
    </location>
</feature>
<keyword evidence="2" id="KW-0732">Signal</keyword>
<dbReference type="SUPFAM" id="SSF51445">
    <property type="entry name" value="(Trans)glycosidases"/>
    <property type="match status" value="1"/>
</dbReference>
<feature type="domain" description="ExoP galactose-binding-like" evidence="5">
    <location>
        <begin position="684"/>
        <end position="831"/>
    </location>
</feature>
<dbReference type="PANTHER" id="PTHR30620:SF77">
    <property type="entry name" value="LYSOSOMAL BETA GLUCOSIDASE-LIKE"/>
    <property type="match status" value="1"/>
</dbReference>
<name>A0ABW2INR9_9PROT</name>
<protein>
    <submittedName>
        <fullName evidence="6">Glycoside hydrolase family 3 N-terminal domain-containing protein</fullName>
    </submittedName>
</protein>
<evidence type="ECO:0000313" key="6">
    <source>
        <dbReference type="EMBL" id="MFC7292594.1"/>
    </source>
</evidence>
<feature type="domain" description="Glycoside hydrolase family 3 C-terminal" evidence="4">
    <location>
        <begin position="441"/>
        <end position="649"/>
    </location>
</feature>
<dbReference type="PANTHER" id="PTHR30620">
    <property type="entry name" value="PERIPLASMIC BETA-GLUCOSIDASE-RELATED"/>
    <property type="match status" value="1"/>
</dbReference>
<evidence type="ECO:0000259" key="3">
    <source>
        <dbReference type="Pfam" id="PF00933"/>
    </source>
</evidence>
<dbReference type="PRINTS" id="PR00133">
    <property type="entry name" value="GLHYDRLASE3"/>
</dbReference>
<proteinExistence type="predicted"/>
<comment type="caution">
    <text evidence="6">The sequence shown here is derived from an EMBL/GenBank/DDBJ whole genome shotgun (WGS) entry which is preliminary data.</text>
</comment>
<accession>A0ABW2INR9</accession>
<sequence>MGTTFKLKFMAACMMSTALFACAESDVPTKSVDAMEETKVLWKEGVATPDLWPALDALPLDQEVEQRAAELLSKMTLEQKVGQVIQADSDSITPEEVKQYRLGSVLSGGSSAPGDLPHAPTQAWLEAADAYFTASIDPEGVEVAIPLIWGIDAVHGHANLDGAVVFPHNIGLGAANNPDLIEKISEVTAKELIVSGHDWTFAPTLAVPRDARWGRTYEGFSQSPEITSQYSSRIVEGLQGVYGADGFMGPGRVISSAKHFLGDGATKGGIDQGDADITEEELRDIDAAGYIGAVESGVQTIMASFSSWNGKKMHGNKSLLTGVLKERMNFQGFIVGDWNGHGQVAGCTNTDCPQAINAGLDMYMAPDSWKGLYETTLAHVKSGVISQERLDDAVYRILRVKLASGIFEKGLPSERKFAGDESILGSQEHRAVARQAVRESMVLLKNNDKTLPLDASKTVLVIGDGANSISKVAGGWTLSWQGGGASNDLFPNGISVLDAIKNVVEPAGGKVVFSANGDIPEGISPDAVIAVYGEDPYAEFQGDVEHLAFVDNGFDTETLGTLKDAGLSVVSVFLSGRTLWANPQINDSDAFIAAWLPGSEGSGVADMLFRTDPSYEFTGRLPYKWPATADADKALEDKPLFDIGYGLSYASAMAVPQLSEEAGVELSVAGSKGEVFVKGGIVSPWSLVSVNADGYEVANETTDIKVGRVDYLAQEDALKLEWQSDLSSTTKAAFYADTPFDLFRESNGAMELAFAVTSLNEDDVDLQVQLGCSRTDECAPALNVNAQAGVWNEVRVSLSCFADQGVDMAQLDSILSISAEAGSVIGLGDVRVVADADGVQTCPGK</sequence>
<evidence type="ECO:0000313" key="7">
    <source>
        <dbReference type="Proteomes" id="UP001596492"/>
    </source>
</evidence>
<gene>
    <name evidence="6" type="ORF">ACFQS8_13265</name>
</gene>
<dbReference type="InterPro" id="IPR051915">
    <property type="entry name" value="Cellulose_Degrad_GH3"/>
</dbReference>
<organism evidence="6 7">
    <name type="scientific">Hirschia litorea</name>
    <dbReference type="NCBI Taxonomy" id="1199156"/>
    <lineage>
        <taxon>Bacteria</taxon>
        <taxon>Pseudomonadati</taxon>
        <taxon>Pseudomonadota</taxon>
        <taxon>Alphaproteobacteria</taxon>
        <taxon>Hyphomonadales</taxon>
        <taxon>Hyphomonadaceae</taxon>
        <taxon>Hirschia</taxon>
    </lineage>
</organism>
<evidence type="ECO:0000256" key="1">
    <source>
        <dbReference type="ARBA" id="ARBA00022801"/>
    </source>
</evidence>
<evidence type="ECO:0000259" key="4">
    <source>
        <dbReference type="Pfam" id="PF01915"/>
    </source>
</evidence>
<dbReference type="Gene3D" id="2.60.120.430">
    <property type="entry name" value="Galactose-binding lectin"/>
    <property type="match status" value="1"/>
</dbReference>
<dbReference type="Gene3D" id="3.20.20.300">
    <property type="entry name" value="Glycoside hydrolase, family 3, N-terminal domain"/>
    <property type="match status" value="1"/>
</dbReference>
<dbReference type="Pfam" id="PF01915">
    <property type="entry name" value="Glyco_hydro_3_C"/>
    <property type="match status" value="1"/>
</dbReference>
<dbReference type="InterPro" id="IPR041443">
    <property type="entry name" value="Exop_C"/>
</dbReference>
<dbReference type="InterPro" id="IPR036962">
    <property type="entry name" value="Glyco_hydro_3_N_sf"/>
</dbReference>
<dbReference type="SUPFAM" id="SSF52279">
    <property type="entry name" value="Beta-D-glucan exohydrolase, C-terminal domain"/>
    <property type="match status" value="1"/>
</dbReference>
<dbReference type="InterPro" id="IPR017853">
    <property type="entry name" value="GH"/>
</dbReference>
<dbReference type="RefSeq" id="WP_382168149.1">
    <property type="nucleotide sequence ID" value="NZ_JBHTBR010000005.1"/>
</dbReference>
<evidence type="ECO:0000259" key="5">
    <source>
        <dbReference type="Pfam" id="PF18559"/>
    </source>
</evidence>
<dbReference type="Gene3D" id="3.40.50.1700">
    <property type="entry name" value="Glycoside hydrolase family 3 C-terminal domain"/>
    <property type="match status" value="1"/>
</dbReference>
<feature type="chain" id="PRO_5045181983" evidence="2">
    <location>
        <begin position="24"/>
        <end position="845"/>
    </location>
</feature>
<dbReference type="PROSITE" id="PS51257">
    <property type="entry name" value="PROKAR_LIPOPROTEIN"/>
    <property type="match status" value="1"/>
</dbReference>
<evidence type="ECO:0000256" key="2">
    <source>
        <dbReference type="SAM" id="SignalP"/>
    </source>
</evidence>
<keyword evidence="1 6" id="KW-0378">Hydrolase</keyword>
<dbReference type="GO" id="GO:0016787">
    <property type="term" value="F:hydrolase activity"/>
    <property type="evidence" value="ECO:0007669"/>
    <property type="project" value="UniProtKB-KW"/>
</dbReference>
<dbReference type="Proteomes" id="UP001596492">
    <property type="component" value="Unassembled WGS sequence"/>
</dbReference>
<dbReference type="EMBL" id="JBHTBR010000005">
    <property type="protein sequence ID" value="MFC7292594.1"/>
    <property type="molecule type" value="Genomic_DNA"/>
</dbReference>
<keyword evidence="7" id="KW-1185">Reference proteome</keyword>
<dbReference type="Pfam" id="PF18559">
    <property type="entry name" value="Exop_C"/>
    <property type="match status" value="1"/>
</dbReference>
<dbReference type="Pfam" id="PF00933">
    <property type="entry name" value="Glyco_hydro_3"/>
    <property type="match status" value="1"/>
</dbReference>
<dbReference type="InterPro" id="IPR036881">
    <property type="entry name" value="Glyco_hydro_3_C_sf"/>
</dbReference>